<sequence length="168" mass="18650">MKLELVNDAVAVTALRGLMSLLPRNDSAAEREAAALSLVVNLQHLQPVAVRQALQSIVQMESYSQSLQRYPLVKQAFWEQVLASDLMKLTTELLEVLAEFFACLKTQEASIQLPFSGDPILEELVLEKTVGRSLTTESWAAFRAFVMILRGSALLFQDLAWVGLKLST</sequence>
<dbReference type="EMBL" id="JPWV03000022">
    <property type="protein sequence ID" value="KAG2529992.1"/>
    <property type="molecule type" value="Genomic_DNA"/>
</dbReference>
<dbReference type="EMBL" id="MAYM02001075">
    <property type="protein sequence ID" value="RLN27009.1"/>
    <property type="molecule type" value="Genomic_DNA"/>
</dbReference>
<evidence type="ECO:0000313" key="1">
    <source>
        <dbReference type="EMBL" id="KAG2529244.1"/>
    </source>
</evidence>
<accession>A0A3R7K732</accession>
<reference evidence="1" key="1">
    <citation type="journal article" date="2015" name="Genom Data">
        <title>Genome sequences of six Phytophthora species associated with forests in New Zealand.</title>
        <authorList>
            <person name="Studholme D.J."/>
            <person name="McDougal R.L."/>
            <person name="Sambles C."/>
            <person name="Hansen E."/>
            <person name="Hardy G."/>
            <person name="Grant M."/>
            <person name="Ganley R.J."/>
            <person name="Williams N.M."/>
        </authorList>
    </citation>
    <scope>NUCLEOTIDE SEQUENCE</scope>
    <source>
        <strain evidence="2">NZFS 2646</strain>
        <strain evidence="1">NZFS 3630</strain>
    </source>
</reference>
<dbReference type="EMBL" id="MBDN02000029">
    <property type="protein sequence ID" value="RLN83684.1"/>
    <property type="molecule type" value="Genomic_DNA"/>
</dbReference>
<evidence type="ECO:0000313" key="5">
    <source>
        <dbReference type="Proteomes" id="UP000285624"/>
    </source>
</evidence>
<protein>
    <submittedName>
        <fullName evidence="3">Uncharacterized protein</fullName>
    </submittedName>
</protein>
<comment type="caution">
    <text evidence="3">The sequence shown here is derived from an EMBL/GenBank/DDBJ whole genome shotgun (WGS) entry which is preliminary data.</text>
</comment>
<reference evidence="1" key="3">
    <citation type="submission" date="2020-06" db="EMBL/GenBank/DDBJ databases">
        <authorList>
            <person name="Studholme D.J."/>
        </authorList>
    </citation>
    <scope>NUCLEOTIDE SEQUENCE</scope>
    <source>
        <strain evidence="2">NZFS 2646</strain>
        <strain evidence="1">NZFS 3630</strain>
    </source>
</reference>
<dbReference type="AlphaFoldDB" id="A0A3R7K732"/>
<reference evidence="5 6" key="2">
    <citation type="submission" date="2018-07" db="EMBL/GenBank/DDBJ databases">
        <title>Genome sequencing of oomycete isolates from Chile give support for New Zealand origin for Phytophthora kernoviae and make available the first Nothophytophthora sp. genome.</title>
        <authorList>
            <person name="Studholme D.J."/>
            <person name="Sanfuentes E."/>
            <person name="Panda P."/>
            <person name="Hill R."/>
            <person name="Sambles C."/>
            <person name="Grant M."/>
            <person name="Williams N.M."/>
            <person name="Mcdougal R.L."/>
        </authorList>
    </citation>
    <scope>NUCLEOTIDE SEQUENCE [LARGE SCALE GENOMIC DNA]</scope>
    <source>
        <strain evidence="3">Chile2</strain>
        <strain evidence="4">Chile4</strain>
    </source>
</reference>
<gene>
    <name evidence="3" type="ORF">BBI17_001733</name>
    <name evidence="4" type="ORF">BBO99_00001876</name>
    <name evidence="2" type="ORF">JM16_001678</name>
    <name evidence="1" type="ORF">JM18_001750</name>
</gene>
<keyword evidence="5" id="KW-1185">Reference proteome</keyword>
<dbReference type="EMBL" id="JPWU03000049">
    <property type="protein sequence ID" value="KAG2529244.1"/>
    <property type="molecule type" value="Genomic_DNA"/>
</dbReference>
<proteinExistence type="predicted"/>
<evidence type="ECO:0000313" key="4">
    <source>
        <dbReference type="EMBL" id="RLN83684.1"/>
    </source>
</evidence>
<dbReference type="Proteomes" id="UP000785171">
    <property type="component" value="Unassembled WGS sequence"/>
</dbReference>
<organism evidence="3 6">
    <name type="scientific">Phytophthora kernoviae</name>
    <dbReference type="NCBI Taxonomy" id="325452"/>
    <lineage>
        <taxon>Eukaryota</taxon>
        <taxon>Sar</taxon>
        <taxon>Stramenopiles</taxon>
        <taxon>Oomycota</taxon>
        <taxon>Peronosporomycetes</taxon>
        <taxon>Peronosporales</taxon>
        <taxon>Peronosporaceae</taxon>
        <taxon>Phytophthora</taxon>
    </lineage>
</organism>
<name>A0A3R7K732_9STRA</name>
<dbReference type="Proteomes" id="UP000285883">
    <property type="component" value="Unassembled WGS sequence"/>
</dbReference>
<dbReference type="Proteomes" id="UP000792063">
    <property type="component" value="Unassembled WGS sequence"/>
</dbReference>
<evidence type="ECO:0000313" key="3">
    <source>
        <dbReference type="EMBL" id="RLN27009.1"/>
    </source>
</evidence>
<dbReference type="Proteomes" id="UP000285624">
    <property type="component" value="Unassembled WGS sequence"/>
</dbReference>
<evidence type="ECO:0000313" key="2">
    <source>
        <dbReference type="EMBL" id="KAG2529992.1"/>
    </source>
</evidence>
<dbReference type="STRING" id="325452.A0A3R7K732"/>
<evidence type="ECO:0000313" key="6">
    <source>
        <dbReference type="Proteomes" id="UP000285883"/>
    </source>
</evidence>